<dbReference type="PANTHER" id="PTHR16201:SF44">
    <property type="entry name" value="SEVEN TRANSMEMBRANE PROTEIN 1"/>
    <property type="match status" value="1"/>
</dbReference>
<dbReference type="PANTHER" id="PTHR16201">
    <property type="entry name" value="SEVEN TRANSMEMBRANE PROTEIN 1-RELATED"/>
    <property type="match status" value="1"/>
</dbReference>
<evidence type="ECO:0000256" key="4">
    <source>
        <dbReference type="ARBA" id="ARBA00023136"/>
    </source>
</evidence>
<accession>A0A369JF43</accession>
<feature type="transmembrane region" description="Helical" evidence="7">
    <location>
        <begin position="12"/>
        <end position="29"/>
    </location>
</feature>
<dbReference type="STRING" id="39966.A0A369JF43"/>
<evidence type="ECO:0000256" key="3">
    <source>
        <dbReference type="ARBA" id="ARBA00022989"/>
    </source>
</evidence>
<keyword evidence="2 7" id="KW-0812">Transmembrane</keyword>
<comment type="similarity">
    <text evidence="5">Belongs to the laat-1 family.</text>
</comment>
<dbReference type="GO" id="GO:0098852">
    <property type="term" value="C:lytic vacuole membrane"/>
    <property type="evidence" value="ECO:0007669"/>
    <property type="project" value="UniProtKB-ARBA"/>
</dbReference>
<dbReference type="Proteomes" id="UP000076154">
    <property type="component" value="Unassembled WGS sequence"/>
</dbReference>
<gene>
    <name evidence="8" type="primary">YPQ1</name>
    <name evidence="8" type="ORF">Hypma_000704</name>
</gene>
<dbReference type="GO" id="GO:0034486">
    <property type="term" value="P:vacuolar transmembrane transport"/>
    <property type="evidence" value="ECO:0007669"/>
    <property type="project" value="UniProtKB-ARBA"/>
</dbReference>
<sequence length="262" mass="29603">MPHFSDSLSSIFGWVSIASWIIVYSPQIYENYSLQSGEGLSILFVVVWLLGDFCNLLGAVAGGLLPTVIILALYYTACDLLLLGQIYYYRWKQNRSLSHEHEPLLTGQCIEEHTPMKRLLIRYTACLLFVFATGVLGWWIGNVTEDEKRPSPPQGDLRWQIQVLGWTSAVLYLGARLPQISKNLKTRCEGLSPALFFFAIFGNITYALSICTKSMDPKYLFTNAGWLAGSVLTVFLDVIVLSQIFYYRYRTSELPTSNVPSQ</sequence>
<reference evidence="8" key="1">
    <citation type="submission" date="2018-04" db="EMBL/GenBank/DDBJ databases">
        <title>Whole genome sequencing of Hypsizygus marmoreus.</title>
        <authorList>
            <person name="Choi I.-G."/>
            <person name="Min B."/>
            <person name="Kim J.-G."/>
            <person name="Kim S."/>
            <person name="Oh Y.-L."/>
            <person name="Kong W.-S."/>
            <person name="Park H."/>
            <person name="Jeong J."/>
            <person name="Song E.-S."/>
        </authorList>
    </citation>
    <scope>NUCLEOTIDE SEQUENCE [LARGE SCALE GENOMIC DNA]</scope>
    <source>
        <strain evidence="8">51987-8</strain>
    </source>
</reference>
<feature type="transmembrane region" description="Helical" evidence="7">
    <location>
        <begin position="120"/>
        <end position="139"/>
    </location>
</feature>
<dbReference type="InterPro" id="IPR006603">
    <property type="entry name" value="PQ-loop_rpt"/>
</dbReference>
<keyword evidence="9" id="KW-1185">Reference proteome</keyword>
<keyword evidence="4 7" id="KW-0472">Membrane</keyword>
<dbReference type="SMART" id="SM00679">
    <property type="entry name" value="CTNS"/>
    <property type="match status" value="2"/>
</dbReference>
<proteinExistence type="inferred from homology"/>
<evidence type="ECO:0000313" key="9">
    <source>
        <dbReference type="Proteomes" id="UP000076154"/>
    </source>
</evidence>
<dbReference type="FunFam" id="1.20.1280.290:FF:000012">
    <property type="entry name" value="Vacuolar membrane PQ loop repeat protein"/>
    <property type="match status" value="1"/>
</dbReference>
<comment type="caution">
    <text evidence="8">The sequence shown here is derived from an EMBL/GenBank/DDBJ whole genome shotgun (WGS) entry which is preliminary data.</text>
</comment>
<feature type="transmembrane region" description="Helical" evidence="7">
    <location>
        <begin position="68"/>
        <end position="89"/>
    </location>
</feature>
<evidence type="ECO:0000313" key="8">
    <source>
        <dbReference type="EMBL" id="RDB18024.1"/>
    </source>
</evidence>
<evidence type="ECO:0000256" key="7">
    <source>
        <dbReference type="SAM" id="Phobius"/>
    </source>
</evidence>
<dbReference type="AlphaFoldDB" id="A0A369JF43"/>
<evidence type="ECO:0000256" key="2">
    <source>
        <dbReference type="ARBA" id="ARBA00022692"/>
    </source>
</evidence>
<name>A0A369JF43_HYPMA</name>
<dbReference type="Pfam" id="PF04193">
    <property type="entry name" value="PQ-loop"/>
    <property type="match status" value="2"/>
</dbReference>
<dbReference type="GO" id="GO:0015174">
    <property type="term" value="F:basic amino acid transmembrane transporter activity"/>
    <property type="evidence" value="ECO:0007669"/>
    <property type="project" value="UniProtKB-ARBA"/>
</dbReference>
<comment type="subcellular location">
    <subcellularLocation>
        <location evidence="1">Membrane</location>
        <topology evidence="1">Multi-pass membrane protein</topology>
    </subcellularLocation>
</comment>
<evidence type="ECO:0000256" key="5">
    <source>
        <dbReference type="ARBA" id="ARBA00038039"/>
    </source>
</evidence>
<evidence type="ECO:0000256" key="1">
    <source>
        <dbReference type="ARBA" id="ARBA00004141"/>
    </source>
</evidence>
<feature type="transmembrane region" description="Helical" evidence="7">
    <location>
        <begin position="159"/>
        <end position="178"/>
    </location>
</feature>
<dbReference type="InParanoid" id="A0A369JF43"/>
<evidence type="ECO:0000256" key="6">
    <source>
        <dbReference type="ARBA" id="ARBA00050768"/>
    </source>
</evidence>
<dbReference type="OrthoDB" id="8048523at2759"/>
<keyword evidence="3 7" id="KW-1133">Transmembrane helix</keyword>
<feature type="transmembrane region" description="Helical" evidence="7">
    <location>
        <begin position="190"/>
        <end position="209"/>
    </location>
</feature>
<dbReference type="FunFam" id="1.20.1280.290:FF:000009">
    <property type="entry name" value="PQ loop repeat family protein"/>
    <property type="match status" value="1"/>
</dbReference>
<comment type="catalytic activity">
    <reaction evidence="6">
        <text>L-histidine(out) + L-arginine(in) = L-histidine(in) + L-arginine(out)</text>
        <dbReference type="Rhea" id="RHEA:71063"/>
        <dbReference type="ChEBI" id="CHEBI:32682"/>
        <dbReference type="ChEBI" id="CHEBI:57595"/>
    </reaction>
</comment>
<feature type="transmembrane region" description="Helical" evidence="7">
    <location>
        <begin position="41"/>
        <end position="62"/>
    </location>
</feature>
<dbReference type="Gene3D" id="1.20.1280.290">
    <property type="match status" value="2"/>
</dbReference>
<dbReference type="InterPro" id="IPR051415">
    <property type="entry name" value="LAAT-1"/>
</dbReference>
<dbReference type="EMBL" id="LUEZ02000107">
    <property type="protein sequence ID" value="RDB18024.1"/>
    <property type="molecule type" value="Genomic_DNA"/>
</dbReference>
<feature type="transmembrane region" description="Helical" evidence="7">
    <location>
        <begin position="224"/>
        <end position="247"/>
    </location>
</feature>
<organism evidence="8 9">
    <name type="scientific">Hypsizygus marmoreus</name>
    <name type="common">White beech mushroom</name>
    <name type="synonym">Agaricus marmoreus</name>
    <dbReference type="NCBI Taxonomy" id="39966"/>
    <lineage>
        <taxon>Eukaryota</taxon>
        <taxon>Fungi</taxon>
        <taxon>Dikarya</taxon>
        <taxon>Basidiomycota</taxon>
        <taxon>Agaricomycotina</taxon>
        <taxon>Agaricomycetes</taxon>
        <taxon>Agaricomycetidae</taxon>
        <taxon>Agaricales</taxon>
        <taxon>Tricholomatineae</taxon>
        <taxon>Lyophyllaceae</taxon>
        <taxon>Hypsizygus</taxon>
    </lineage>
</organism>
<protein>
    <submittedName>
        <fullName evidence="8">Vacuolar amino acid transporter YPQ1</fullName>
    </submittedName>
</protein>
<dbReference type="FunCoup" id="A0A369JF43">
    <property type="interactions" value="107"/>
</dbReference>